<keyword evidence="11" id="KW-1185">Reference proteome</keyword>
<evidence type="ECO:0000313" key="11">
    <source>
        <dbReference type="Proteomes" id="UP000577386"/>
    </source>
</evidence>
<evidence type="ECO:0000256" key="6">
    <source>
        <dbReference type="ARBA" id="ARBA00022989"/>
    </source>
</evidence>
<feature type="domain" description="ABC transmembrane type-1" evidence="9">
    <location>
        <begin position="68"/>
        <end position="261"/>
    </location>
</feature>
<dbReference type="InterPro" id="IPR051789">
    <property type="entry name" value="Bact_Polyamine_Transport"/>
</dbReference>
<accession>A0A7W3NJ21</accession>
<feature type="transmembrane region" description="Helical" evidence="8">
    <location>
        <begin position="139"/>
        <end position="163"/>
    </location>
</feature>
<protein>
    <submittedName>
        <fullName evidence="10">Putative spermidine/putrescine transport system permease protein</fullName>
    </submittedName>
</protein>
<sequence>MSDVHLTRSARIALRIGAGLGFAVIYVPLLLVLVNSLNPDRSASWPPPGLTGRWWSAALHNSGARHALWVSVKAGLGATAIALVLGTLIAFAVARHRFFGRDTVSFVVVLPIALPGIVTGIALNSAFSTVLQPLGVGLGLFTVIVGHATFCVVVVFNNVVARLRRTTGSYEEAAMDLGATTFRAFLDVTFPLVRSALLAGALLSFALSFDEIVVTTFTAGPGIETLPIWIFDNMTRPQQAPVVNVVAAVLVLLSVVPIYLAQRLSADTATSSRV</sequence>
<comment type="caution">
    <text evidence="10">The sequence shown here is derived from an EMBL/GenBank/DDBJ whole genome shotgun (WGS) entry which is preliminary data.</text>
</comment>
<organism evidence="10 11">
    <name type="scientific">Streptomyces murinus</name>
    <dbReference type="NCBI Taxonomy" id="33900"/>
    <lineage>
        <taxon>Bacteria</taxon>
        <taxon>Bacillati</taxon>
        <taxon>Actinomycetota</taxon>
        <taxon>Actinomycetes</taxon>
        <taxon>Kitasatosporales</taxon>
        <taxon>Streptomycetaceae</taxon>
        <taxon>Streptomyces</taxon>
    </lineage>
</organism>
<dbReference type="PANTHER" id="PTHR43848:SF2">
    <property type="entry name" value="PUTRESCINE TRANSPORT SYSTEM PERMEASE PROTEIN POTI"/>
    <property type="match status" value="1"/>
</dbReference>
<keyword evidence="3 8" id="KW-0813">Transport</keyword>
<evidence type="ECO:0000256" key="8">
    <source>
        <dbReference type="RuleBase" id="RU363032"/>
    </source>
</evidence>
<evidence type="ECO:0000256" key="1">
    <source>
        <dbReference type="ARBA" id="ARBA00004651"/>
    </source>
</evidence>
<gene>
    <name evidence="10" type="ORF">HDA42_000635</name>
</gene>
<dbReference type="EMBL" id="JACJIJ010000002">
    <property type="protein sequence ID" value="MBA9051457.1"/>
    <property type="molecule type" value="Genomic_DNA"/>
</dbReference>
<keyword evidence="5 8" id="KW-0812">Transmembrane</keyword>
<comment type="similarity">
    <text evidence="2">Belongs to the binding-protein-dependent transport system permease family. CysTW subfamily.</text>
</comment>
<evidence type="ECO:0000259" key="9">
    <source>
        <dbReference type="PROSITE" id="PS50928"/>
    </source>
</evidence>
<feature type="transmembrane region" description="Helical" evidence="8">
    <location>
        <begin position="74"/>
        <end position="94"/>
    </location>
</feature>
<dbReference type="PANTHER" id="PTHR43848">
    <property type="entry name" value="PUTRESCINE TRANSPORT SYSTEM PERMEASE PROTEIN POTI"/>
    <property type="match status" value="1"/>
</dbReference>
<dbReference type="AlphaFoldDB" id="A0A7W3NJ21"/>
<keyword evidence="6 8" id="KW-1133">Transmembrane helix</keyword>
<dbReference type="SUPFAM" id="SSF161098">
    <property type="entry name" value="MetI-like"/>
    <property type="match status" value="1"/>
</dbReference>
<dbReference type="PROSITE" id="PS50928">
    <property type="entry name" value="ABC_TM1"/>
    <property type="match status" value="1"/>
</dbReference>
<dbReference type="InterPro" id="IPR035906">
    <property type="entry name" value="MetI-like_sf"/>
</dbReference>
<feature type="transmembrane region" description="Helical" evidence="8">
    <location>
        <begin position="106"/>
        <end position="127"/>
    </location>
</feature>
<name>A0A7W3NJ21_STRMR</name>
<keyword evidence="7 8" id="KW-0472">Membrane</keyword>
<dbReference type="Gene3D" id="1.10.3720.10">
    <property type="entry name" value="MetI-like"/>
    <property type="match status" value="1"/>
</dbReference>
<proteinExistence type="inferred from homology"/>
<dbReference type="CDD" id="cd06261">
    <property type="entry name" value="TM_PBP2"/>
    <property type="match status" value="1"/>
</dbReference>
<keyword evidence="4" id="KW-1003">Cell membrane</keyword>
<feature type="transmembrane region" description="Helical" evidence="8">
    <location>
        <begin position="242"/>
        <end position="261"/>
    </location>
</feature>
<evidence type="ECO:0000256" key="4">
    <source>
        <dbReference type="ARBA" id="ARBA00022475"/>
    </source>
</evidence>
<dbReference type="GO" id="GO:0055085">
    <property type="term" value="P:transmembrane transport"/>
    <property type="evidence" value="ECO:0007669"/>
    <property type="project" value="InterPro"/>
</dbReference>
<evidence type="ECO:0000256" key="5">
    <source>
        <dbReference type="ARBA" id="ARBA00022692"/>
    </source>
</evidence>
<dbReference type="Proteomes" id="UP000577386">
    <property type="component" value="Unassembled WGS sequence"/>
</dbReference>
<evidence type="ECO:0000256" key="2">
    <source>
        <dbReference type="ARBA" id="ARBA00007069"/>
    </source>
</evidence>
<reference evidence="10 11" key="1">
    <citation type="submission" date="2020-08" db="EMBL/GenBank/DDBJ databases">
        <title>Sequencing the genomes of 1000 actinobacteria strains.</title>
        <authorList>
            <person name="Klenk H.-P."/>
        </authorList>
    </citation>
    <scope>NUCLEOTIDE SEQUENCE [LARGE SCALE GENOMIC DNA]</scope>
    <source>
        <strain evidence="10 11">DSM 41827</strain>
    </source>
</reference>
<dbReference type="InterPro" id="IPR000515">
    <property type="entry name" value="MetI-like"/>
</dbReference>
<dbReference type="Pfam" id="PF00528">
    <property type="entry name" value="BPD_transp_1"/>
    <property type="match status" value="1"/>
</dbReference>
<dbReference type="GO" id="GO:0005886">
    <property type="term" value="C:plasma membrane"/>
    <property type="evidence" value="ECO:0007669"/>
    <property type="project" value="UniProtKB-SubCell"/>
</dbReference>
<feature type="transmembrane region" description="Helical" evidence="8">
    <location>
        <begin position="12"/>
        <end position="34"/>
    </location>
</feature>
<evidence type="ECO:0000256" key="7">
    <source>
        <dbReference type="ARBA" id="ARBA00023136"/>
    </source>
</evidence>
<evidence type="ECO:0000256" key="3">
    <source>
        <dbReference type="ARBA" id="ARBA00022448"/>
    </source>
</evidence>
<evidence type="ECO:0000313" key="10">
    <source>
        <dbReference type="EMBL" id="MBA9051457.1"/>
    </source>
</evidence>
<comment type="subcellular location">
    <subcellularLocation>
        <location evidence="1 8">Cell membrane</location>
        <topology evidence="1 8">Multi-pass membrane protein</topology>
    </subcellularLocation>
</comment>